<dbReference type="InterPro" id="IPR002293">
    <property type="entry name" value="AA/rel_permease1"/>
</dbReference>
<comment type="caution">
    <text evidence="7">The sequence shown here is derived from an EMBL/GenBank/DDBJ whole genome shotgun (WGS) entry which is preliminary data.</text>
</comment>
<evidence type="ECO:0000256" key="1">
    <source>
        <dbReference type="ARBA" id="ARBA00004141"/>
    </source>
</evidence>
<dbReference type="Gene3D" id="1.20.1740.10">
    <property type="entry name" value="Amino acid/polyamine transporter I"/>
    <property type="match status" value="1"/>
</dbReference>
<dbReference type="PANTHER" id="PTHR45649">
    <property type="entry name" value="AMINO-ACID PERMEASE BAT1"/>
    <property type="match status" value="1"/>
</dbReference>
<organism evidence="7 8">
    <name type="scientific">Mycena sanguinolenta</name>
    <dbReference type="NCBI Taxonomy" id="230812"/>
    <lineage>
        <taxon>Eukaryota</taxon>
        <taxon>Fungi</taxon>
        <taxon>Dikarya</taxon>
        <taxon>Basidiomycota</taxon>
        <taxon>Agaricomycotina</taxon>
        <taxon>Agaricomycetes</taxon>
        <taxon>Agaricomycetidae</taxon>
        <taxon>Agaricales</taxon>
        <taxon>Marasmiineae</taxon>
        <taxon>Mycenaceae</taxon>
        <taxon>Mycena</taxon>
    </lineage>
</organism>
<proteinExistence type="predicted"/>
<dbReference type="Pfam" id="PF13520">
    <property type="entry name" value="AA_permease_2"/>
    <property type="match status" value="1"/>
</dbReference>
<evidence type="ECO:0000256" key="3">
    <source>
        <dbReference type="ARBA" id="ARBA00022692"/>
    </source>
</evidence>
<protein>
    <submittedName>
        <fullName evidence="7">APC amino acid permease</fullName>
    </submittedName>
</protein>
<dbReference type="AlphaFoldDB" id="A0A8H6Y4V9"/>
<name>A0A8H6Y4V9_9AGAR</name>
<keyword evidence="5 6" id="KW-0472">Membrane</keyword>
<feature type="transmembrane region" description="Helical" evidence="6">
    <location>
        <begin position="183"/>
        <end position="203"/>
    </location>
</feature>
<evidence type="ECO:0000256" key="6">
    <source>
        <dbReference type="SAM" id="Phobius"/>
    </source>
</evidence>
<keyword evidence="2" id="KW-0813">Transport</keyword>
<dbReference type="GO" id="GO:0022857">
    <property type="term" value="F:transmembrane transporter activity"/>
    <property type="evidence" value="ECO:0007669"/>
    <property type="project" value="InterPro"/>
</dbReference>
<feature type="transmembrane region" description="Helical" evidence="6">
    <location>
        <begin position="29"/>
        <end position="51"/>
    </location>
</feature>
<evidence type="ECO:0000313" key="7">
    <source>
        <dbReference type="EMBL" id="KAF7351725.1"/>
    </source>
</evidence>
<dbReference type="GO" id="GO:0016020">
    <property type="term" value="C:membrane"/>
    <property type="evidence" value="ECO:0007669"/>
    <property type="project" value="UniProtKB-SubCell"/>
</dbReference>
<feature type="transmembrane region" description="Helical" evidence="6">
    <location>
        <begin position="153"/>
        <end position="176"/>
    </location>
</feature>
<reference evidence="7" key="1">
    <citation type="submission" date="2020-05" db="EMBL/GenBank/DDBJ databases">
        <title>Mycena genomes resolve the evolution of fungal bioluminescence.</title>
        <authorList>
            <person name="Tsai I.J."/>
        </authorList>
    </citation>
    <scope>NUCLEOTIDE SEQUENCE</scope>
    <source>
        <strain evidence="7">160909Yilan</strain>
    </source>
</reference>
<gene>
    <name evidence="7" type="ORF">MSAN_01605700</name>
</gene>
<keyword evidence="4 6" id="KW-1133">Transmembrane helix</keyword>
<feature type="transmembrane region" description="Helical" evidence="6">
    <location>
        <begin position="63"/>
        <end position="96"/>
    </location>
</feature>
<comment type="subcellular location">
    <subcellularLocation>
        <location evidence="1">Membrane</location>
        <topology evidence="1">Multi-pass membrane protein</topology>
    </subcellularLocation>
</comment>
<sequence>MATTQSLDSDDARLAELGYKQEFKRHFTLWETFGLAFSMVTAVPGIASVFFISLSNGGPVSMIWGWLIAGFFIALVCIAVSELVSAAPTAGGLYYWTHRYASPRCRNLLSWIVGYSNTIYLMAGVGSVSWSIALQIAACVTIESNFTWAPTTAQLFGISTAVLVAQALVACFATRIMARLQNFVIAVNFALILVVIISLPAATPKEFKNDARYALGKFDNINGWPNGFAFCLSFLTPLWVIASFDVTAHISEEASNANFAVPWANMMATSIAVITGVAVNVAVAFCMGDDLLSILSDPTGQPFATVLHNSLGPRPTIAMFTFIALAFFLSEANLTLAASRQTFAFARDGALPFSFWIYRMNKFSATPINAVWVVTSVAFIFTFLVFAGPTAITTIFSLPHCGAIPLLYHSHLLPIRFQKRFHTWTVLYRSSGELDSSLLTQCPYVSPQSAPISILSLVWMVFMMIVFMFPATPIVSPVSMNYTSACLGGWVLLSLVGYYFPFKELGGVYWFKGPIPNIDTEKEFTSSAARMEQSDDSNILEKEA</sequence>
<keyword evidence="3 6" id="KW-0812">Transmembrane</keyword>
<keyword evidence="8" id="KW-1185">Reference proteome</keyword>
<dbReference type="OrthoDB" id="4476201at2759"/>
<feature type="transmembrane region" description="Helical" evidence="6">
    <location>
        <begin position="454"/>
        <end position="476"/>
    </location>
</feature>
<accession>A0A8H6Y4V9</accession>
<feature type="transmembrane region" description="Helical" evidence="6">
    <location>
        <begin position="368"/>
        <end position="386"/>
    </location>
</feature>
<feature type="transmembrane region" description="Helical" evidence="6">
    <location>
        <begin position="263"/>
        <end position="285"/>
    </location>
</feature>
<dbReference type="EMBL" id="JACAZH010000013">
    <property type="protein sequence ID" value="KAF7351725.1"/>
    <property type="molecule type" value="Genomic_DNA"/>
</dbReference>
<feature type="transmembrane region" description="Helical" evidence="6">
    <location>
        <begin position="392"/>
        <end position="410"/>
    </location>
</feature>
<evidence type="ECO:0000256" key="4">
    <source>
        <dbReference type="ARBA" id="ARBA00022989"/>
    </source>
</evidence>
<dbReference type="Proteomes" id="UP000623467">
    <property type="component" value="Unassembled WGS sequence"/>
</dbReference>
<feature type="transmembrane region" description="Helical" evidence="6">
    <location>
        <begin position="108"/>
        <end position="133"/>
    </location>
</feature>
<feature type="transmembrane region" description="Helical" evidence="6">
    <location>
        <begin position="317"/>
        <end position="338"/>
    </location>
</feature>
<evidence type="ECO:0000313" key="8">
    <source>
        <dbReference type="Proteomes" id="UP000623467"/>
    </source>
</evidence>
<feature type="transmembrane region" description="Helical" evidence="6">
    <location>
        <begin position="223"/>
        <end position="242"/>
    </location>
</feature>
<dbReference type="PANTHER" id="PTHR45649:SF6">
    <property type="entry name" value="GABA-SPECIFIC PERMEASE"/>
    <property type="match status" value="1"/>
</dbReference>
<evidence type="ECO:0000256" key="2">
    <source>
        <dbReference type="ARBA" id="ARBA00022448"/>
    </source>
</evidence>
<evidence type="ECO:0000256" key="5">
    <source>
        <dbReference type="ARBA" id="ARBA00023136"/>
    </source>
</evidence>
<feature type="transmembrane region" description="Helical" evidence="6">
    <location>
        <begin position="482"/>
        <end position="502"/>
    </location>
</feature>